<dbReference type="InterPro" id="IPR000801">
    <property type="entry name" value="Esterase-like"/>
</dbReference>
<keyword evidence="4" id="KW-1185">Reference proteome</keyword>
<dbReference type="RefSeq" id="WP_219044469.1">
    <property type="nucleotide sequence ID" value="NZ_JAHWDQ010000004.1"/>
</dbReference>
<keyword evidence="2" id="KW-0378">Hydrolase</keyword>
<protein>
    <recommendedName>
        <fullName evidence="5">Alpha/beta hydrolase</fullName>
    </recommendedName>
</protein>
<evidence type="ECO:0008006" key="5">
    <source>
        <dbReference type="Google" id="ProtNLM"/>
    </source>
</evidence>
<organism evidence="3 4">
    <name type="scientific">Zhongshania aquimaris</name>
    <dbReference type="NCBI Taxonomy" id="2857107"/>
    <lineage>
        <taxon>Bacteria</taxon>
        <taxon>Pseudomonadati</taxon>
        <taxon>Pseudomonadota</taxon>
        <taxon>Gammaproteobacteria</taxon>
        <taxon>Cellvibrionales</taxon>
        <taxon>Spongiibacteraceae</taxon>
        <taxon>Zhongshania</taxon>
    </lineage>
</organism>
<dbReference type="Pfam" id="PF00756">
    <property type="entry name" value="Esterase"/>
    <property type="match status" value="3"/>
</dbReference>
<comment type="similarity">
    <text evidence="1">Belongs to the esterase D family.</text>
</comment>
<dbReference type="EMBL" id="JAHWDQ010000004">
    <property type="protein sequence ID" value="MBW2942232.1"/>
    <property type="molecule type" value="Genomic_DNA"/>
</dbReference>
<name>A0ABS6VV71_9GAMM</name>
<evidence type="ECO:0000256" key="2">
    <source>
        <dbReference type="ARBA" id="ARBA00022801"/>
    </source>
</evidence>
<comment type="caution">
    <text evidence="3">The sequence shown here is derived from an EMBL/GenBank/DDBJ whole genome shotgun (WGS) entry which is preliminary data.</text>
</comment>
<sequence>MRQFENTYQIAKSLPGVVSRDLRCKDTGRDYTVSVAVPSCYGKKKRKKYPVLLVLDASAILGTAIESIRCMAGTGELAPCIVVGLGMPDGVDELVLGWRRLWEFSPPVTDWERDDPFGEIFTNIADRAGVALPDVPGKMGMADSLLRFVSAQLLPLIHEGYRTKENDVALFGHSAGGTFALYALLNNLPGIQHFICGSPGLALSGGALSKQLAGMSRSDLMLLTGKSLFLSLGEDEYDNAFNRLCGITDTEQLYMALRAVAPEEFDIQYRRISGAGHATAMSVALMNGVRAVWDTGKAYGDEMPTFARPVVSNCISMLRPFFKLFHLRRSDESDSSILASTIMERDFSVQVSLPASYQHEPSKAYPVLIALDASLSFATVAEAVSILTTTGELEEAIVVGLGVPRREGDFAFGLRRLEEFSPPNEVLAGDDDLGRIFKSLFALGGKSAHLSLGKADQFHRMICDELLPSLKAEFRVDEGRLAIHGHSAGGTYVAYEAGTEDSPFQSYICSSPGLAISDSCLLSDKNIEAVRRKKGVKMLLVTGEFEHNNYFNCVAGIQHTPDYAKSLQRNGEIEIRYIDFENETHTSVLPRMTGNTVAQLWPTGRPYGVEYGYTEGARELERTDV</sequence>
<dbReference type="Proteomes" id="UP001166291">
    <property type="component" value="Unassembled WGS sequence"/>
</dbReference>
<evidence type="ECO:0000256" key="1">
    <source>
        <dbReference type="ARBA" id="ARBA00005622"/>
    </source>
</evidence>
<dbReference type="PANTHER" id="PTHR40841:SF2">
    <property type="entry name" value="SIDEROPHORE-DEGRADING ESTERASE (EUROFUNG)"/>
    <property type="match status" value="1"/>
</dbReference>
<gene>
    <name evidence="3" type="ORF">KXJ70_15660</name>
</gene>
<accession>A0ABS6VV71</accession>
<proteinExistence type="inferred from homology"/>
<evidence type="ECO:0000313" key="3">
    <source>
        <dbReference type="EMBL" id="MBW2942232.1"/>
    </source>
</evidence>
<dbReference type="InterPro" id="IPR052558">
    <property type="entry name" value="Siderophore_Hydrolase_D"/>
</dbReference>
<evidence type="ECO:0000313" key="4">
    <source>
        <dbReference type="Proteomes" id="UP001166291"/>
    </source>
</evidence>
<reference evidence="3" key="1">
    <citation type="submission" date="2021-07" db="EMBL/GenBank/DDBJ databases">
        <title>Zhongshania sp. CAU 1632 isolated from seawater.</title>
        <authorList>
            <person name="Kim W."/>
        </authorList>
    </citation>
    <scope>NUCLEOTIDE SEQUENCE</scope>
    <source>
        <strain evidence="3">CAU 1632</strain>
    </source>
</reference>
<dbReference type="PANTHER" id="PTHR40841">
    <property type="entry name" value="SIDEROPHORE TRIACETYLFUSARININE C ESTERASE"/>
    <property type="match status" value="1"/>
</dbReference>